<dbReference type="Gene3D" id="3.40.50.10610">
    <property type="entry name" value="ABC-type transport auxiliary lipoprotein component"/>
    <property type="match status" value="1"/>
</dbReference>
<organism evidence="2 3">
    <name type="scientific">Candidatus Paraburkholderia kirkii UZHbot1</name>
    <dbReference type="NCBI Taxonomy" id="1055526"/>
    <lineage>
        <taxon>Bacteria</taxon>
        <taxon>Pseudomonadati</taxon>
        <taxon>Pseudomonadota</taxon>
        <taxon>Betaproteobacteria</taxon>
        <taxon>Burkholderiales</taxon>
        <taxon>Burkholderiaceae</taxon>
        <taxon>Paraburkholderia</taxon>
    </lineage>
</organism>
<keyword evidence="3" id="KW-1185">Reference proteome</keyword>
<proteinExistence type="predicted"/>
<dbReference type="Proteomes" id="UP000003511">
    <property type="component" value="Unassembled WGS sequence"/>
</dbReference>
<dbReference type="SUPFAM" id="SSF159594">
    <property type="entry name" value="XCC0632-like"/>
    <property type="match status" value="1"/>
</dbReference>
<dbReference type="HOGENOM" id="CLU_825590_0_0_4"/>
<reference evidence="2 3" key="2">
    <citation type="submission" date="2011-10" db="EMBL/GenBank/DDBJ databases">
        <title>Draft genome sequence of Candidatus Burkholderia kirkii.</title>
        <authorList>
            <person name="Carlier A.L."/>
            <person name="Eberl L."/>
        </authorList>
    </citation>
    <scope>NUCLEOTIDE SEQUENCE [LARGE SCALE GENOMIC DNA]</scope>
    <source>
        <strain evidence="2 3">UZHbot1</strain>
    </source>
</reference>
<evidence type="ECO:0000313" key="3">
    <source>
        <dbReference type="Proteomes" id="UP000003511"/>
    </source>
</evidence>
<comment type="caution">
    <text evidence="2">The sequence shown here is derived from an EMBL/GenBank/DDBJ whole genome shotgun (WGS) entry which is preliminary data.</text>
</comment>
<dbReference type="EMBL" id="CAFE01000117">
    <property type="protein sequence ID" value="CCD37673.1"/>
    <property type="molecule type" value="Genomic_DNA"/>
</dbReference>
<dbReference type="BioCyc" id="CBUR1055526:G10QW-170-MONOMER"/>
<gene>
    <name evidence="2" type="ORF">BKIR_c2_4648</name>
</gene>
<evidence type="ECO:0000256" key="1">
    <source>
        <dbReference type="SAM" id="MobiDB-lite"/>
    </source>
</evidence>
<feature type="region of interest" description="Disordered" evidence="1">
    <location>
        <begin position="124"/>
        <end position="148"/>
    </location>
</feature>
<protein>
    <submittedName>
        <fullName evidence="2">WGS project CAFE00000000 data, contig bkir_c2</fullName>
    </submittedName>
</protein>
<dbReference type="STRING" id="1055526.BKIR_c2_4648"/>
<accession>U3UAP9</accession>
<reference evidence="2 3" key="1">
    <citation type="submission" date="2011-09" db="EMBL/GenBank/DDBJ databases">
        <authorList>
            <person name="Carlier A."/>
        </authorList>
    </citation>
    <scope>NUCLEOTIDE SEQUENCE [LARGE SCALE GENOMIC DNA]</scope>
    <source>
        <strain evidence="2 3">UZHbot1</strain>
    </source>
</reference>
<evidence type="ECO:0000313" key="2">
    <source>
        <dbReference type="EMBL" id="CCD37673.1"/>
    </source>
</evidence>
<dbReference type="AlphaFoldDB" id="U3UAP9"/>
<feature type="compositionally biased region" description="Low complexity" evidence="1">
    <location>
        <begin position="127"/>
        <end position="143"/>
    </location>
</feature>
<sequence length="336" mass="35223">MDTTNSLKGAADGIATLASQVQPATAQLPQTLRQLNTTLASTNQLVQNLNRPDGPFVTNLNKAGKAAEDASAALSDMNESLRFVTARVGFEALPRFYSFSDDVSAAARSIDCAADAFSTNPRSVLFGAPQQAPGPASPASSSPRSRRIERENDMTNIDIKGMTAACALACVAMLAGCGSTSTAMPNARYDLGATSIGNATASGLPMPPVKVLAVSSPRNLETDAFAYRLSYVDAQRTGTYSNSHWTMPPAQLLTQRLREALTARGPILSGVDPVRAVPLLEVELTSFEQVFDAPEQSHGAVAVRATGGARALAVASDDVIRQLTAWLAAQPLSASR</sequence>
<name>U3UAP9_9BURK</name>